<dbReference type="eggNOG" id="COG0287">
    <property type="taxonomic scope" value="Bacteria"/>
</dbReference>
<dbReference type="AlphaFoldDB" id="B8KX27"/>
<dbReference type="InterPro" id="IPR050812">
    <property type="entry name" value="Preph/Arog_dehydrog"/>
</dbReference>
<dbReference type="FunFam" id="3.40.50.720:FF:000208">
    <property type="entry name" value="Prephenate dehydrogenase"/>
    <property type="match status" value="1"/>
</dbReference>
<dbReference type="PANTHER" id="PTHR21363:SF0">
    <property type="entry name" value="PREPHENATE DEHYDROGENASE [NADP(+)]"/>
    <property type="match status" value="1"/>
</dbReference>
<dbReference type="Pfam" id="PF20463">
    <property type="entry name" value="PDH_C"/>
    <property type="match status" value="1"/>
</dbReference>
<dbReference type="HOGENOM" id="CLU_055968_0_1_6"/>
<dbReference type="Gene3D" id="1.10.3660.10">
    <property type="entry name" value="6-phosphogluconate dehydrogenase C-terminal like domain"/>
    <property type="match status" value="1"/>
</dbReference>
<accession>B8KX27</accession>
<dbReference type="InterPro" id="IPR046825">
    <property type="entry name" value="PDH_C"/>
</dbReference>
<dbReference type="EC" id="1.3.1.12" evidence="3"/>
<dbReference type="GO" id="GO:0004665">
    <property type="term" value="F:prephenate dehydrogenase (NADP+) activity"/>
    <property type="evidence" value="ECO:0007669"/>
    <property type="project" value="InterPro"/>
</dbReference>
<evidence type="ECO:0000313" key="3">
    <source>
        <dbReference type="EMBL" id="EED34454.1"/>
    </source>
</evidence>
<gene>
    <name evidence="3" type="ORF">NOR51B_391</name>
</gene>
<dbReference type="InterPro" id="IPR036291">
    <property type="entry name" value="NAD(P)-bd_dom_sf"/>
</dbReference>
<evidence type="ECO:0000256" key="1">
    <source>
        <dbReference type="ARBA" id="ARBA00023002"/>
    </source>
</evidence>
<sequence length="299" mass="31461">MAMIKGTRIALLGLGLISGSLAKALKATSWRGSIVAWGPREPSLKRGLSLGVIDEYTLDLEAALDGADIVVVGAPPAATASVLNAVFVALRKNGQTPVVTDLASIKGHIVAQAPTDYPGFVPGHPIAGSEHSGVSAARSELFAGREVILTPLATTDESATSEVANLWRMTGARVTEMAVDAHDAALAASSHSPHMIAYALTMALSKDGLAPIEHGGGALRDMTRIAASDPVMWRDVALTNRDALLAAMAAVDGELNQLRELISTGSGEELERYFAHCREVRRGYDRILNPMLEPREPAS</sequence>
<feature type="domain" description="Prephenate/arogenate dehydrogenase" evidence="2">
    <location>
        <begin position="7"/>
        <end position="292"/>
    </location>
</feature>
<name>B8KX27_9GAMM</name>
<dbReference type="Gene3D" id="3.40.50.720">
    <property type="entry name" value="NAD(P)-binding Rossmann-like Domain"/>
    <property type="match status" value="1"/>
</dbReference>
<dbReference type="PANTHER" id="PTHR21363">
    <property type="entry name" value="PREPHENATE DEHYDROGENASE"/>
    <property type="match status" value="1"/>
</dbReference>
<dbReference type="Proteomes" id="UP000004699">
    <property type="component" value="Unassembled WGS sequence"/>
</dbReference>
<dbReference type="InterPro" id="IPR008927">
    <property type="entry name" value="6-PGluconate_DH-like_C_sf"/>
</dbReference>
<dbReference type="GO" id="GO:0008977">
    <property type="term" value="F:prephenate dehydrogenase (NAD+) activity"/>
    <property type="evidence" value="ECO:0007669"/>
    <property type="project" value="UniProtKB-EC"/>
</dbReference>
<dbReference type="SUPFAM" id="SSF51735">
    <property type="entry name" value="NAD(P)-binding Rossmann-fold domains"/>
    <property type="match status" value="1"/>
</dbReference>
<dbReference type="OrthoDB" id="9809920at2"/>
<dbReference type="STRING" id="565045.NOR51B_391"/>
<evidence type="ECO:0000259" key="2">
    <source>
        <dbReference type="PROSITE" id="PS51176"/>
    </source>
</evidence>
<evidence type="ECO:0000313" key="4">
    <source>
        <dbReference type="Proteomes" id="UP000004699"/>
    </source>
</evidence>
<reference evidence="4" key="1">
    <citation type="journal article" date="2013" name="BMC Microbiol.">
        <title>Taxonomy and evolution of bacteriochlorophyll a-containing members of the OM60/NOR5 clade of marine gammaproteobacteria: description of Luminiphilus syltensis gen. nov., sp. nov., reclassification of Haliea rubra as Pseudohaliea rubra gen. nov., comb. nov., and emendation of Chromatocurvus halotolerans.</title>
        <authorList>
            <person name="Spring S."/>
            <person name="Riedel T."/>
            <person name="Sproer C."/>
            <person name="Yan S."/>
            <person name="Harder J."/>
            <person name="Fuchs B.M."/>
        </authorList>
    </citation>
    <scope>NUCLEOTIDE SEQUENCE [LARGE SCALE GENOMIC DNA]</scope>
    <source>
        <strain evidence="4">NOR51-B</strain>
    </source>
</reference>
<dbReference type="Pfam" id="PF02153">
    <property type="entry name" value="PDH_N"/>
    <property type="match status" value="1"/>
</dbReference>
<dbReference type="InterPro" id="IPR003099">
    <property type="entry name" value="Prephen_DH"/>
</dbReference>
<keyword evidence="4" id="KW-1185">Reference proteome</keyword>
<keyword evidence="1 3" id="KW-0560">Oxidoreductase</keyword>
<proteinExistence type="predicted"/>
<protein>
    <submittedName>
        <fullName evidence="3">Prephenate dehydrogenase</fullName>
        <ecNumber evidence="3">1.3.1.12</ecNumber>
    </submittedName>
</protein>
<dbReference type="PROSITE" id="PS51176">
    <property type="entry name" value="PDH_ADH"/>
    <property type="match status" value="1"/>
</dbReference>
<dbReference type="EMBL" id="DS999411">
    <property type="protein sequence ID" value="EED34454.1"/>
    <property type="molecule type" value="Genomic_DNA"/>
</dbReference>
<dbReference type="GO" id="GO:0070403">
    <property type="term" value="F:NAD+ binding"/>
    <property type="evidence" value="ECO:0007669"/>
    <property type="project" value="InterPro"/>
</dbReference>
<dbReference type="InterPro" id="IPR046826">
    <property type="entry name" value="PDH_N"/>
</dbReference>
<dbReference type="GO" id="GO:0006571">
    <property type="term" value="P:tyrosine biosynthetic process"/>
    <property type="evidence" value="ECO:0007669"/>
    <property type="project" value="InterPro"/>
</dbReference>
<dbReference type="SUPFAM" id="SSF48179">
    <property type="entry name" value="6-phosphogluconate dehydrogenase C-terminal domain-like"/>
    <property type="match status" value="1"/>
</dbReference>
<organism evidence="3 4">
    <name type="scientific">Luminiphilus syltensis NOR5-1B</name>
    <dbReference type="NCBI Taxonomy" id="565045"/>
    <lineage>
        <taxon>Bacteria</taxon>
        <taxon>Pseudomonadati</taxon>
        <taxon>Pseudomonadota</taxon>
        <taxon>Gammaproteobacteria</taxon>
        <taxon>Cellvibrionales</taxon>
        <taxon>Halieaceae</taxon>
        <taxon>Luminiphilus</taxon>
    </lineage>
</organism>